<dbReference type="PANTHER" id="PTHR13238:SF0">
    <property type="entry name" value="CILIA- AND FLAGELLA-ASSOCIATED PROTEIN 298"/>
    <property type="match status" value="1"/>
</dbReference>
<dbReference type="AlphaFoldDB" id="B0WB58"/>
<dbReference type="OrthoDB" id="276065at2759"/>
<reference evidence="3" key="2">
    <citation type="submission" date="2020-05" db="UniProtKB">
        <authorList>
            <consortium name="EnsemblMetazoa"/>
        </authorList>
    </citation>
    <scope>IDENTIFICATION</scope>
    <source>
        <strain evidence="3">JHB</strain>
    </source>
</reference>
<comment type="similarity">
    <text evidence="1">Belongs to the CFAP298 family.</text>
</comment>
<dbReference type="EMBL" id="DS231877">
    <property type="protein sequence ID" value="EDS42123.1"/>
    <property type="molecule type" value="Genomic_DNA"/>
</dbReference>
<dbReference type="OMA" id="EVYTREW"/>
<dbReference type="Pfam" id="PF11069">
    <property type="entry name" value="CFAP298"/>
    <property type="match status" value="1"/>
</dbReference>
<evidence type="ECO:0000313" key="3">
    <source>
        <dbReference type="EnsemblMetazoa" id="CPIJ004300-PA"/>
    </source>
</evidence>
<protein>
    <submittedName>
        <fullName evidence="2 3">Uncharacterized protein</fullName>
    </submittedName>
</protein>
<gene>
    <name evidence="3" type="primary">6035820</name>
    <name evidence="2" type="ORF">CpipJ_CPIJ004300</name>
</gene>
<reference evidence="2" key="1">
    <citation type="submission" date="2007-03" db="EMBL/GenBank/DDBJ databases">
        <title>Annotation of Culex pipiens quinquefasciatus.</title>
        <authorList>
            <consortium name="The Broad Institute Genome Sequencing Platform"/>
            <person name="Atkinson P.W."/>
            <person name="Hemingway J."/>
            <person name="Christensen B.M."/>
            <person name="Higgs S."/>
            <person name="Kodira C."/>
            <person name="Hannick L."/>
            <person name="Megy K."/>
            <person name="O'Leary S."/>
            <person name="Pearson M."/>
            <person name="Haas B.J."/>
            <person name="Mauceli E."/>
            <person name="Wortman J.R."/>
            <person name="Lee N.H."/>
            <person name="Guigo R."/>
            <person name="Stanke M."/>
            <person name="Alvarado L."/>
            <person name="Amedeo P."/>
            <person name="Antoine C.H."/>
            <person name="Arensburger P."/>
            <person name="Bidwell S.L."/>
            <person name="Crawford M."/>
            <person name="Camaro F."/>
            <person name="Devon K."/>
            <person name="Engels R."/>
            <person name="Hammond M."/>
            <person name="Howarth C."/>
            <person name="Koehrsen M."/>
            <person name="Lawson D."/>
            <person name="Montgomery P."/>
            <person name="Nene V."/>
            <person name="Nusbaum C."/>
            <person name="Puiu D."/>
            <person name="Romero-Severson J."/>
            <person name="Severson D.W."/>
            <person name="Shumway M."/>
            <person name="Sisk P."/>
            <person name="Stolte C."/>
            <person name="Zeng Q."/>
            <person name="Eisenstadt E."/>
            <person name="Fraser-Liggett C."/>
            <person name="Strausberg R."/>
            <person name="Galagan J."/>
            <person name="Birren B."/>
            <person name="Collins F.H."/>
        </authorList>
    </citation>
    <scope>NUCLEOTIDE SEQUENCE [LARGE SCALE GENOMIC DNA]</scope>
    <source>
        <strain evidence="2">JHB</strain>
    </source>
</reference>
<dbReference type="Proteomes" id="UP000002320">
    <property type="component" value="Unassembled WGS sequence"/>
</dbReference>
<dbReference type="VEuPathDB" id="VectorBase:CPIJ004300"/>
<dbReference type="eggNOG" id="ENOG502QQ3Z">
    <property type="taxonomic scope" value="Eukaryota"/>
</dbReference>
<dbReference type="FunCoup" id="B0WB58">
    <property type="interactions" value="33"/>
</dbReference>
<organism>
    <name type="scientific">Culex quinquefasciatus</name>
    <name type="common">Southern house mosquito</name>
    <name type="synonym">Culex pungens</name>
    <dbReference type="NCBI Taxonomy" id="7176"/>
    <lineage>
        <taxon>Eukaryota</taxon>
        <taxon>Metazoa</taxon>
        <taxon>Ecdysozoa</taxon>
        <taxon>Arthropoda</taxon>
        <taxon>Hexapoda</taxon>
        <taxon>Insecta</taxon>
        <taxon>Pterygota</taxon>
        <taxon>Neoptera</taxon>
        <taxon>Endopterygota</taxon>
        <taxon>Diptera</taxon>
        <taxon>Nematocera</taxon>
        <taxon>Culicoidea</taxon>
        <taxon>Culicidae</taxon>
        <taxon>Culicinae</taxon>
        <taxon>Culicini</taxon>
        <taxon>Culex</taxon>
        <taxon>Culex</taxon>
    </lineage>
</organism>
<dbReference type="InterPro" id="IPR021298">
    <property type="entry name" value="CFAP298"/>
</dbReference>
<keyword evidence="4" id="KW-1185">Reference proteome</keyword>
<sequence length="261" mass="29422">MLPPDMLGLTDEQVEELKLVDEWGEKCVPSGGWVSNADPVGRRNGRQPLKKMQDVLEKAVADAKLMITKKLVEQGTILQLKMVQDALDLLRGAVMIVYPMQLPPHDPIRMEFSNTEDLEGTQASLEVIEPCKAQLWFAGKLLPNDAKLRDVVGGNEKTKIIVKLAKVNEGAPGREPVVSEEARKQMMMHAYRRQEELKTDRRGNENNYDGIPQPVQLCWPLINKYVMTMSCSTNLVDCWWCAGDDARGCIQKTRNVHVNIE</sequence>
<name>B0WB58_CULQU</name>
<dbReference type="STRING" id="7176.B0WB58"/>
<evidence type="ECO:0000313" key="2">
    <source>
        <dbReference type="EMBL" id="EDS42123.1"/>
    </source>
</evidence>
<dbReference type="EnsemblMetazoa" id="CPIJ004300-RA">
    <property type="protein sequence ID" value="CPIJ004300-PA"/>
    <property type="gene ID" value="CPIJ004300"/>
</dbReference>
<dbReference type="InParanoid" id="B0WB58"/>
<accession>B0WB58</accession>
<dbReference type="HOGENOM" id="CLU_1066550_0_0_1"/>
<dbReference type="KEGG" id="cqu:CpipJ_CPIJ004300"/>
<dbReference type="GO" id="GO:0003352">
    <property type="term" value="P:regulation of cilium movement"/>
    <property type="evidence" value="ECO:0007669"/>
    <property type="project" value="InterPro"/>
</dbReference>
<dbReference type="PANTHER" id="PTHR13238">
    <property type="entry name" value="PROTEIN C21ORF59"/>
    <property type="match status" value="1"/>
</dbReference>
<dbReference type="VEuPathDB" id="VectorBase:CQUJHB017947"/>
<evidence type="ECO:0000256" key="1">
    <source>
        <dbReference type="ARBA" id="ARBA00009619"/>
    </source>
</evidence>
<proteinExistence type="inferred from homology"/>
<evidence type="ECO:0000313" key="4">
    <source>
        <dbReference type="Proteomes" id="UP000002320"/>
    </source>
</evidence>